<reference evidence="1" key="1">
    <citation type="journal article" date="2014" name="Front. Microbiol.">
        <title>High frequency of phylogenetically diverse reductive dehalogenase-homologous genes in deep subseafloor sedimentary metagenomes.</title>
        <authorList>
            <person name="Kawai M."/>
            <person name="Futagami T."/>
            <person name="Toyoda A."/>
            <person name="Takaki Y."/>
            <person name="Nishi S."/>
            <person name="Hori S."/>
            <person name="Arai W."/>
            <person name="Tsubouchi T."/>
            <person name="Morono Y."/>
            <person name="Uchiyama I."/>
            <person name="Ito T."/>
            <person name="Fujiyama A."/>
            <person name="Inagaki F."/>
            <person name="Takami H."/>
        </authorList>
    </citation>
    <scope>NUCLEOTIDE SEQUENCE</scope>
    <source>
        <strain evidence="1">Expedition CK06-06</strain>
    </source>
</reference>
<dbReference type="AlphaFoldDB" id="X1LN76"/>
<proteinExistence type="predicted"/>
<protein>
    <submittedName>
        <fullName evidence="1">Uncharacterized protein</fullName>
    </submittedName>
</protein>
<comment type="caution">
    <text evidence="1">The sequence shown here is derived from an EMBL/GenBank/DDBJ whole genome shotgun (WGS) entry which is preliminary data.</text>
</comment>
<dbReference type="EMBL" id="BARV01015901">
    <property type="protein sequence ID" value="GAI20822.1"/>
    <property type="molecule type" value="Genomic_DNA"/>
</dbReference>
<feature type="non-terminal residue" evidence="1">
    <location>
        <position position="67"/>
    </location>
</feature>
<sequence>MDIRVNDNAHALIFLKKMGINLAVVCSRSCSLKAKKERPEYEDMEGIPIYRIYRDFSEQSSYPVKQY</sequence>
<name>X1LN76_9ZZZZ</name>
<evidence type="ECO:0000313" key="1">
    <source>
        <dbReference type="EMBL" id="GAI20822.1"/>
    </source>
</evidence>
<gene>
    <name evidence="1" type="ORF">S06H3_27415</name>
</gene>
<organism evidence="1">
    <name type="scientific">marine sediment metagenome</name>
    <dbReference type="NCBI Taxonomy" id="412755"/>
    <lineage>
        <taxon>unclassified sequences</taxon>
        <taxon>metagenomes</taxon>
        <taxon>ecological metagenomes</taxon>
    </lineage>
</organism>
<accession>X1LN76</accession>